<dbReference type="GO" id="GO:0030677">
    <property type="term" value="C:ribonuclease P complex"/>
    <property type="evidence" value="ECO:0007669"/>
    <property type="project" value="TreeGrafter"/>
</dbReference>
<dbReference type="Pfam" id="PF00825">
    <property type="entry name" value="Ribonuclease_P"/>
    <property type="match status" value="1"/>
</dbReference>
<evidence type="ECO:0000256" key="3">
    <source>
        <dbReference type="ARBA" id="ARBA00022759"/>
    </source>
</evidence>
<evidence type="ECO:0000256" key="4">
    <source>
        <dbReference type="ARBA" id="ARBA00022801"/>
    </source>
</evidence>
<evidence type="ECO:0000256" key="2">
    <source>
        <dbReference type="ARBA" id="ARBA00022722"/>
    </source>
</evidence>
<dbReference type="EMBL" id="CAFBOE010000006">
    <property type="protein sequence ID" value="CAB4968936.1"/>
    <property type="molecule type" value="Genomic_DNA"/>
</dbReference>
<evidence type="ECO:0000256" key="5">
    <source>
        <dbReference type="ARBA" id="ARBA00022884"/>
    </source>
</evidence>
<accession>A0A6J7LKQ6</accession>
<dbReference type="SUPFAM" id="SSF54211">
    <property type="entry name" value="Ribosomal protein S5 domain 2-like"/>
    <property type="match status" value="1"/>
</dbReference>
<evidence type="ECO:0000313" key="9">
    <source>
        <dbReference type="EMBL" id="CAB4968936.1"/>
    </source>
</evidence>
<keyword evidence="3" id="KW-0255">Endonuclease</keyword>
<dbReference type="GO" id="GO:0000049">
    <property type="term" value="F:tRNA binding"/>
    <property type="evidence" value="ECO:0007669"/>
    <property type="project" value="InterPro"/>
</dbReference>
<gene>
    <name evidence="6" type="ORF">UFOPK2589_00048</name>
    <name evidence="7" type="ORF">UFOPK2931_00540</name>
    <name evidence="8" type="ORF">UFOPK3287_00587</name>
    <name evidence="9" type="ORF">UFOPK3916_00163</name>
</gene>
<keyword evidence="5" id="KW-0694">RNA-binding</keyword>
<dbReference type="EMBL" id="CAEZXT010000002">
    <property type="protein sequence ID" value="CAB4687659.1"/>
    <property type="molecule type" value="Genomic_DNA"/>
</dbReference>
<organism evidence="9">
    <name type="scientific">freshwater metagenome</name>
    <dbReference type="NCBI Taxonomy" id="449393"/>
    <lineage>
        <taxon>unclassified sequences</taxon>
        <taxon>metagenomes</taxon>
        <taxon>ecological metagenomes</taxon>
    </lineage>
</organism>
<evidence type="ECO:0000313" key="7">
    <source>
        <dbReference type="EMBL" id="CAB4777606.1"/>
    </source>
</evidence>
<keyword evidence="1" id="KW-0819">tRNA processing</keyword>
<proteinExistence type="inferred from homology"/>
<evidence type="ECO:0000313" key="6">
    <source>
        <dbReference type="EMBL" id="CAB4687659.1"/>
    </source>
</evidence>
<dbReference type="EMBL" id="CAEZZZ010000021">
    <property type="protein sequence ID" value="CAB4777606.1"/>
    <property type="molecule type" value="Genomic_DNA"/>
</dbReference>
<dbReference type="Gene3D" id="3.30.230.10">
    <property type="match status" value="1"/>
</dbReference>
<dbReference type="NCBIfam" id="TIGR00188">
    <property type="entry name" value="rnpA"/>
    <property type="match status" value="1"/>
</dbReference>
<dbReference type="PANTHER" id="PTHR33992:SF1">
    <property type="entry name" value="RIBONUCLEASE P PROTEIN COMPONENT"/>
    <property type="match status" value="1"/>
</dbReference>
<dbReference type="PANTHER" id="PTHR33992">
    <property type="entry name" value="RIBONUCLEASE P PROTEIN COMPONENT"/>
    <property type="match status" value="1"/>
</dbReference>
<dbReference type="EMBL" id="CAFBJH010000027">
    <property type="protein sequence ID" value="CAB4849638.1"/>
    <property type="molecule type" value="Genomic_DNA"/>
</dbReference>
<dbReference type="GO" id="GO:0042781">
    <property type="term" value="F:3'-tRNA processing endoribonuclease activity"/>
    <property type="evidence" value="ECO:0007669"/>
    <property type="project" value="TreeGrafter"/>
</dbReference>
<evidence type="ECO:0000313" key="8">
    <source>
        <dbReference type="EMBL" id="CAB4849638.1"/>
    </source>
</evidence>
<dbReference type="InterPro" id="IPR014721">
    <property type="entry name" value="Ribsml_uS5_D2-typ_fold_subgr"/>
</dbReference>
<dbReference type="HAMAP" id="MF_00227">
    <property type="entry name" value="RNase_P"/>
    <property type="match status" value="1"/>
</dbReference>
<reference evidence="9" key="1">
    <citation type="submission" date="2020-05" db="EMBL/GenBank/DDBJ databases">
        <authorList>
            <person name="Chiriac C."/>
            <person name="Salcher M."/>
            <person name="Ghai R."/>
            <person name="Kavagutti S V."/>
        </authorList>
    </citation>
    <scope>NUCLEOTIDE SEQUENCE</scope>
</reference>
<dbReference type="InterPro" id="IPR020568">
    <property type="entry name" value="Ribosomal_Su5_D2-typ_SF"/>
</dbReference>
<dbReference type="InterPro" id="IPR000100">
    <property type="entry name" value="RNase_P"/>
</dbReference>
<dbReference type="AlphaFoldDB" id="A0A6J7LKQ6"/>
<keyword evidence="2" id="KW-0540">Nuclease</keyword>
<protein>
    <submittedName>
        <fullName evidence="9">Unannotated protein</fullName>
    </submittedName>
</protein>
<dbReference type="GO" id="GO:0004526">
    <property type="term" value="F:ribonuclease P activity"/>
    <property type="evidence" value="ECO:0007669"/>
    <property type="project" value="InterPro"/>
</dbReference>
<evidence type="ECO:0000256" key="1">
    <source>
        <dbReference type="ARBA" id="ARBA00022694"/>
    </source>
</evidence>
<keyword evidence="4" id="KW-0378">Hydrolase</keyword>
<sequence length="114" mass="12600">MLPRNARLTSPEEFARTTKSGFRQSSTSLVAYLYLTEKTEPARCGLIVSKNVGGSVVRHRIARQLRHGLLEHITQLPTGALIVIRALPTATAKEVRQELDLALPKLITKSLAKK</sequence>
<name>A0A6J7LKQ6_9ZZZZ</name>